<keyword evidence="3" id="KW-0227">DNA damage</keyword>
<dbReference type="EMBL" id="LR746271">
    <property type="protein sequence ID" value="CAA7400651.1"/>
    <property type="molecule type" value="Genomic_DNA"/>
</dbReference>
<keyword evidence="4" id="KW-0238">DNA-binding</keyword>
<keyword evidence="5" id="KW-0234">DNA repair</keyword>
<keyword evidence="9" id="KW-1185">Reference proteome</keyword>
<dbReference type="PANTHER" id="PTHR28680:SF1">
    <property type="entry name" value="CENTROMERE PROTEIN X"/>
    <property type="match status" value="1"/>
</dbReference>
<evidence type="ECO:0000256" key="3">
    <source>
        <dbReference type="ARBA" id="ARBA00022763"/>
    </source>
</evidence>
<dbReference type="AlphaFoldDB" id="A0A7I8KSN9"/>
<dbReference type="GO" id="GO:0006281">
    <property type="term" value="P:DNA repair"/>
    <property type="evidence" value="ECO:0007669"/>
    <property type="project" value="UniProtKB-KW"/>
</dbReference>
<dbReference type="PANTHER" id="PTHR28680">
    <property type="entry name" value="CENTROMERE PROTEIN X"/>
    <property type="match status" value="1"/>
</dbReference>
<reference evidence="8" key="1">
    <citation type="submission" date="2020-02" db="EMBL/GenBank/DDBJ databases">
        <authorList>
            <person name="Scholz U."/>
            <person name="Mascher M."/>
            <person name="Fiebig A."/>
        </authorList>
    </citation>
    <scope>NUCLEOTIDE SEQUENCE</scope>
</reference>
<name>A0A7I8KSN9_SPIIN</name>
<dbReference type="EMBL" id="LR743595">
    <property type="protein sequence ID" value="CAA2624687.1"/>
    <property type="molecule type" value="Genomic_DNA"/>
</dbReference>
<dbReference type="OrthoDB" id="2500381at2759"/>
<evidence type="ECO:0000313" key="9">
    <source>
        <dbReference type="Proteomes" id="UP000663760"/>
    </source>
</evidence>
<accession>A0A7I8KSN9</accession>
<comment type="similarity">
    <text evidence="2">Belongs to the CENP-X/MHF2 family.</text>
</comment>
<dbReference type="GO" id="GO:0071821">
    <property type="term" value="C:FANCM-MHF complex"/>
    <property type="evidence" value="ECO:0007669"/>
    <property type="project" value="TreeGrafter"/>
</dbReference>
<protein>
    <submittedName>
        <fullName evidence="8">Uncharacterized protein</fullName>
    </submittedName>
</protein>
<dbReference type="Gene3D" id="6.10.130.30">
    <property type="match status" value="1"/>
</dbReference>
<dbReference type="Pfam" id="PF09415">
    <property type="entry name" value="CENP-X"/>
    <property type="match status" value="1"/>
</dbReference>
<evidence type="ECO:0000313" key="8">
    <source>
        <dbReference type="EMBL" id="CAA7400651.1"/>
    </source>
</evidence>
<sequence>MEDLSFDPELMHSVFKLVWSKKSEKNGDTGIINDDEVAAGTSKKSRQTTANPNALKVSCELVRIFVTEAIERAAVIAEAEGSTKIEPTHLERVLPQLLLDF</sequence>
<comment type="subcellular location">
    <subcellularLocation>
        <location evidence="1">Nucleus</location>
    </subcellularLocation>
</comment>
<dbReference type="GO" id="GO:0000712">
    <property type="term" value="P:resolution of meiotic recombination intermediates"/>
    <property type="evidence" value="ECO:0007669"/>
    <property type="project" value="TreeGrafter"/>
</dbReference>
<evidence type="ECO:0000256" key="6">
    <source>
        <dbReference type="ARBA" id="ARBA00023242"/>
    </source>
</evidence>
<dbReference type="CDD" id="cd22921">
    <property type="entry name" value="HFD_CENP-X"/>
    <property type="match status" value="1"/>
</dbReference>
<dbReference type="GO" id="GO:0031297">
    <property type="term" value="P:replication fork processing"/>
    <property type="evidence" value="ECO:0007669"/>
    <property type="project" value="TreeGrafter"/>
</dbReference>
<gene>
    <name evidence="7" type="ORF">SI7747_08010512</name>
    <name evidence="8" type="ORF">SI8410_08011329</name>
</gene>
<organism evidence="8 9">
    <name type="scientific">Spirodela intermedia</name>
    <name type="common">Intermediate duckweed</name>
    <dbReference type="NCBI Taxonomy" id="51605"/>
    <lineage>
        <taxon>Eukaryota</taxon>
        <taxon>Viridiplantae</taxon>
        <taxon>Streptophyta</taxon>
        <taxon>Embryophyta</taxon>
        <taxon>Tracheophyta</taxon>
        <taxon>Spermatophyta</taxon>
        <taxon>Magnoliopsida</taxon>
        <taxon>Liliopsida</taxon>
        <taxon>Araceae</taxon>
        <taxon>Lemnoideae</taxon>
        <taxon>Spirodela</taxon>
    </lineage>
</organism>
<proteinExistence type="inferred from homology"/>
<evidence type="ECO:0000256" key="4">
    <source>
        <dbReference type="ARBA" id="ARBA00023125"/>
    </source>
</evidence>
<evidence type="ECO:0000256" key="1">
    <source>
        <dbReference type="ARBA" id="ARBA00004123"/>
    </source>
</evidence>
<dbReference type="InterPro" id="IPR018552">
    <property type="entry name" value="CENP-X"/>
</dbReference>
<evidence type="ECO:0000313" key="7">
    <source>
        <dbReference type="EMBL" id="CAA2624687.1"/>
    </source>
</evidence>
<evidence type="ECO:0000256" key="5">
    <source>
        <dbReference type="ARBA" id="ARBA00023204"/>
    </source>
</evidence>
<dbReference type="Proteomes" id="UP000663760">
    <property type="component" value="Chromosome 8"/>
</dbReference>
<keyword evidence="6" id="KW-0539">Nucleus</keyword>
<dbReference type="GO" id="GO:0003677">
    <property type="term" value="F:DNA binding"/>
    <property type="evidence" value="ECO:0007669"/>
    <property type="project" value="UniProtKB-KW"/>
</dbReference>
<evidence type="ECO:0000256" key="2">
    <source>
        <dbReference type="ARBA" id="ARBA00009359"/>
    </source>
</evidence>
<dbReference type="GO" id="GO:0051382">
    <property type="term" value="P:kinetochore assembly"/>
    <property type="evidence" value="ECO:0007669"/>
    <property type="project" value="InterPro"/>
</dbReference>